<gene>
    <name evidence="1" type="ORF">AOZ06_04750</name>
</gene>
<accession>A0A0N9HSQ0</accession>
<reference evidence="1 2" key="1">
    <citation type="submission" date="2015-07" db="EMBL/GenBank/DDBJ databases">
        <title>Genome sequencing of Kibdelosporangium phytohabitans.</title>
        <authorList>
            <person name="Qin S."/>
            <person name="Xing K."/>
        </authorList>
    </citation>
    <scope>NUCLEOTIDE SEQUENCE [LARGE SCALE GENOMIC DNA]</scope>
    <source>
        <strain evidence="1 2">KLBMP1111</strain>
    </source>
</reference>
<evidence type="ECO:0000313" key="1">
    <source>
        <dbReference type="EMBL" id="ALG06323.1"/>
    </source>
</evidence>
<evidence type="ECO:0000313" key="2">
    <source>
        <dbReference type="Proteomes" id="UP000063699"/>
    </source>
</evidence>
<sequence>MLYDDVTVRDRTVLVRLTTTATRPPGRRQTWTAQAGHWHATASTEKAAADALAERLQQFLMHYEAPRLLTFRGHTAVVELAVGDGTLYWKRHIVTPDGRVTLSVFGANGWAEAETEARYTLAQQSTDWQSDASVHEAAAYLDRVPRDDDRFGSAELYRYAAWQRAARAAIDNGRTDWHEWAGAHHQKFTIAPPTE</sequence>
<proteinExistence type="predicted"/>
<dbReference type="RefSeq" id="WP_054288299.1">
    <property type="nucleotide sequence ID" value="NZ_CP012752.1"/>
</dbReference>
<dbReference type="KEGG" id="kphy:AOZ06_04750"/>
<keyword evidence="2" id="KW-1185">Reference proteome</keyword>
<dbReference type="OrthoDB" id="5192729at2"/>
<organism evidence="1 2">
    <name type="scientific">Kibdelosporangium phytohabitans</name>
    <dbReference type="NCBI Taxonomy" id="860235"/>
    <lineage>
        <taxon>Bacteria</taxon>
        <taxon>Bacillati</taxon>
        <taxon>Actinomycetota</taxon>
        <taxon>Actinomycetes</taxon>
        <taxon>Pseudonocardiales</taxon>
        <taxon>Pseudonocardiaceae</taxon>
        <taxon>Kibdelosporangium</taxon>
    </lineage>
</organism>
<protein>
    <submittedName>
        <fullName evidence="1">Uncharacterized protein</fullName>
    </submittedName>
</protein>
<dbReference type="AlphaFoldDB" id="A0A0N9HSQ0"/>
<dbReference type="Proteomes" id="UP000063699">
    <property type="component" value="Chromosome"/>
</dbReference>
<dbReference type="EMBL" id="CP012752">
    <property type="protein sequence ID" value="ALG06323.1"/>
    <property type="molecule type" value="Genomic_DNA"/>
</dbReference>
<name>A0A0N9HSQ0_9PSEU</name>